<reference evidence="2" key="1">
    <citation type="journal article" date="2022" name="Mol. Ecol. Resour.">
        <title>The genomes of chicory, endive, great burdock and yacon provide insights into Asteraceae palaeo-polyploidization history and plant inulin production.</title>
        <authorList>
            <person name="Fan W."/>
            <person name="Wang S."/>
            <person name="Wang H."/>
            <person name="Wang A."/>
            <person name="Jiang F."/>
            <person name="Liu H."/>
            <person name="Zhao H."/>
            <person name="Xu D."/>
            <person name="Zhang Y."/>
        </authorList>
    </citation>
    <scope>NUCLEOTIDE SEQUENCE [LARGE SCALE GENOMIC DNA]</scope>
    <source>
        <strain evidence="2">cv. Yunnan</strain>
    </source>
</reference>
<protein>
    <submittedName>
        <fullName evidence="1">Uncharacterized protein</fullName>
    </submittedName>
</protein>
<dbReference type="EMBL" id="CM042031">
    <property type="protein sequence ID" value="KAI3783611.1"/>
    <property type="molecule type" value="Genomic_DNA"/>
</dbReference>
<comment type="caution">
    <text evidence="1">The sequence shown here is derived from an EMBL/GenBank/DDBJ whole genome shotgun (WGS) entry which is preliminary data.</text>
</comment>
<organism evidence="1 2">
    <name type="scientific">Smallanthus sonchifolius</name>
    <dbReference type="NCBI Taxonomy" id="185202"/>
    <lineage>
        <taxon>Eukaryota</taxon>
        <taxon>Viridiplantae</taxon>
        <taxon>Streptophyta</taxon>
        <taxon>Embryophyta</taxon>
        <taxon>Tracheophyta</taxon>
        <taxon>Spermatophyta</taxon>
        <taxon>Magnoliopsida</taxon>
        <taxon>eudicotyledons</taxon>
        <taxon>Gunneridae</taxon>
        <taxon>Pentapetalae</taxon>
        <taxon>asterids</taxon>
        <taxon>campanulids</taxon>
        <taxon>Asterales</taxon>
        <taxon>Asteraceae</taxon>
        <taxon>Asteroideae</taxon>
        <taxon>Heliantheae alliance</taxon>
        <taxon>Millerieae</taxon>
        <taxon>Smallanthus</taxon>
    </lineage>
</organism>
<gene>
    <name evidence="1" type="ORF">L1987_42695</name>
</gene>
<accession>A0ACB9GKS9</accession>
<sequence length="229" mass="25604">MKQVCGSSKLELAQYRALAQFGSDLDAATQALLNRERKEVILPQPVVVPPLVGVTAQLSSNDDGLRASWRRRWLLTSRSPTGFLVTTTSMGSGVGEEDGEWGHWIKTGWDHTFLMVKELSVVVEFNNHLTYDIFATAARTSMTIAVHRGISAKYLQKNQANVWVLMDIPDDLDITGLIRYAESKLDDLTISIAISPYLQTKQTLFLRDPSDTPSKYHRGRAFAWFGGMN</sequence>
<keyword evidence="2" id="KW-1185">Reference proteome</keyword>
<evidence type="ECO:0000313" key="1">
    <source>
        <dbReference type="EMBL" id="KAI3783611.1"/>
    </source>
</evidence>
<reference evidence="1 2" key="2">
    <citation type="journal article" date="2022" name="Mol. Ecol. Resour.">
        <title>The genomes of chicory, endive, great burdock and yacon provide insights into Asteraceae paleo-polyploidization history and plant inulin production.</title>
        <authorList>
            <person name="Fan W."/>
            <person name="Wang S."/>
            <person name="Wang H."/>
            <person name="Wang A."/>
            <person name="Jiang F."/>
            <person name="Liu H."/>
            <person name="Zhao H."/>
            <person name="Xu D."/>
            <person name="Zhang Y."/>
        </authorList>
    </citation>
    <scope>NUCLEOTIDE SEQUENCE [LARGE SCALE GENOMIC DNA]</scope>
    <source>
        <strain evidence="2">cv. Yunnan</strain>
        <tissue evidence="1">Leaves</tissue>
    </source>
</reference>
<dbReference type="Proteomes" id="UP001056120">
    <property type="component" value="Linkage Group LG14"/>
</dbReference>
<name>A0ACB9GKS9_9ASTR</name>
<proteinExistence type="predicted"/>
<evidence type="ECO:0000313" key="2">
    <source>
        <dbReference type="Proteomes" id="UP001056120"/>
    </source>
</evidence>